<dbReference type="EC" id="4.2.2.-" evidence="3"/>
<organism evidence="6 7">
    <name type="scientific">Cecembia rubra</name>
    <dbReference type="NCBI Taxonomy" id="1485585"/>
    <lineage>
        <taxon>Bacteria</taxon>
        <taxon>Pseudomonadati</taxon>
        <taxon>Bacteroidota</taxon>
        <taxon>Cytophagia</taxon>
        <taxon>Cytophagales</taxon>
        <taxon>Cyclobacteriaceae</taxon>
        <taxon>Cecembia</taxon>
    </lineage>
</organism>
<evidence type="ECO:0000256" key="1">
    <source>
        <dbReference type="ARBA" id="ARBA00023239"/>
    </source>
</evidence>
<feature type="signal peptide" evidence="3">
    <location>
        <begin position="1"/>
        <end position="18"/>
    </location>
</feature>
<name>A0A2P8E7Q3_9BACT</name>
<comment type="function">
    <text evidence="3">Lytic transglycosylase with a strong preference for naked glycan strands that lack stem peptides.</text>
</comment>
<dbReference type="AlphaFoldDB" id="A0A2P8E7Q3"/>
<evidence type="ECO:0000313" key="7">
    <source>
        <dbReference type="Proteomes" id="UP000240708"/>
    </source>
</evidence>
<accession>A0A2P8E7Q3</accession>
<dbReference type="InterPro" id="IPR034718">
    <property type="entry name" value="RlpA"/>
</dbReference>
<evidence type="ECO:0000256" key="2">
    <source>
        <dbReference type="ARBA" id="ARBA00023316"/>
    </source>
</evidence>
<protein>
    <recommendedName>
        <fullName evidence="3">Probable endolytic peptidoglycan transglycosylase RlpA</fullName>
        <ecNumber evidence="3">4.2.2.-</ecNumber>
    </recommendedName>
</protein>
<keyword evidence="2 3" id="KW-0961">Cell wall biogenesis/degradation</keyword>
<keyword evidence="1 3" id="KW-0456">Lyase</keyword>
<dbReference type="Gene3D" id="2.40.40.10">
    <property type="entry name" value="RlpA-like domain"/>
    <property type="match status" value="1"/>
</dbReference>
<evidence type="ECO:0000313" key="6">
    <source>
        <dbReference type="EMBL" id="PSL05523.1"/>
    </source>
</evidence>
<feature type="domain" description="RlpA-like protein double-psi beta-barrel" evidence="5">
    <location>
        <begin position="34"/>
        <end position="123"/>
    </location>
</feature>
<dbReference type="OrthoDB" id="9779128at2"/>
<dbReference type="InterPro" id="IPR009009">
    <property type="entry name" value="RlpA-like_DPBB"/>
</dbReference>
<dbReference type="HAMAP" id="MF_02071">
    <property type="entry name" value="RlpA"/>
    <property type="match status" value="1"/>
</dbReference>
<dbReference type="NCBIfam" id="TIGR00413">
    <property type="entry name" value="rlpA"/>
    <property type="match status" value="1"/>
</dbReference>
<sequence length="179" mass="20444" precursor="true">MKLIALILVFVLQFAAFAGSNDSLPPVEERLKIQEGVASFYARKFHLRKTASGEVYNMEELTAAHKYLPFGTMLKVTNLKNGKEVWVKVNDRLPQSSKRIIDLSKAAAQELDMVRDGIVKVRVEVPDEETIISLLEHFQDEKPEDLRLRLYENPIPFERPCIFSLSPNFILEPTLLAMN</sequence>
<keyword evidence="7" id="KW-1185">Reference proteome</keyword>
<dbReference type="GO" id="GO:0008932">
    <property type="term" value="F:lytic endotransglycosylase activity"/>
    <property type="evidence" value="ECO:0007669"/>
    <property type="project" value="UniProtKB-UniRule"/>
</dbReference>
<dbReference type="CDD" id="cd22268">
    <property type="entry name" value="DPBB_RlpA-like"/>
    <property type="match status" value="1"/>
</dbReference>
<reference evidence="6 7" key="1">
    <citation type="submission" date="2018-03" db="EMBL/GenBank/DDBJ databases">
        <title>Genomic Encyclopedia of Archaeal and Bacterial Type Strains, Phase II (KMG-II): from individual species to whole genera.</title>
        <authorList>
            <person name="Goeker M."/>
        </authorList>
    </citation>
    <scope>NUCLEOTIDE SEQUENCE [LARGE SCALE GENOMIC DNA]</scope>
    <source>
        <strain evidence="6 7">DSM 28057</strain>
    </source>
</reference>
<keyword evidence="3" id="KW-0732">Signal</keyword>
<comment type="caution">
    <text evidence="6">The sequence shown here is derived from an EMBL/GenBank/DDBJ whole genome shotgun (WGS) entry which is preliminary data.</text>
</comment>
<dbReference type="Proteomes" id="UP000240708">
    <property type="component" value="Unassembled WGS sequence"/>
</dbReference>
<dbReference type="GO" id="GO:0071555">
    <property type="term" value="P:cell wall organization"/>
    <property type="evidence" value="ECO:0007669"/>
    <property type="project" value="UniProtKB-KW"/>
</dbReference>
<proteinExistence type="inferred from homology"/>
<dbReference type="SUPFAM" id="SSF50685">
    <property type="entry name" value="Barwin-like endoglucanases"/>
    <property type="match status" value="1"/>
</dbReference>
<comment type="similarity">
    <text evidence="3 4">Belongs to the RlpA family.</text>
</comment>
<dbReference type="GO" id="GO:0000270">
    <property type="term" value="P:peptidoglycan metabolic process"/>
    <property type="evidence" value="ECO:0007669"/>
    <property type="project" value="UniProtKB-UniRule"/>
</dbReference>
<gene>
    <name evidence="3" type="primary">rlpA</name>
    <name evidence="6" type="ORF">CLV48_10333</name>
</gene>
<dbReference type="EMBL" id="PYGF01000003">
    <property type="protein sequence ID" value="PSL05523.1"/>
    <property type="molecule type" value="Genomic_DNA"/>
</dbReference>
<dbReference type="Pfam" id="PF03330">
    <property type="entry name" value="DPBB_1"/>
    <property type="match status" value="1"/>
</dbReference>
<evidence type="ECO:0000256" key="4">
    <source>
        <dbReference type="RuleBase" id="RU003495"/>
    </source>
</evidence>
<dbReference type="InterPro" id="IPR036908">
    <property type="entry name" value="RlpA-like_sf"/>
</dbReference>
<keyword evidence="6" id="KW-0449">Lipoprotein</keyword>
<dbReference type="RefSeq" id="WP_106566590.1">
    <property type="nucleotide sequence ID" value="NZ_PYGF01000003.1"/>
</dbReference>
<feature type="chain" id="PRO_5015206243" description="Probable endolytic peptidoglycan transglycosylase RlpA" evidence="3">
    <location>
        <begin position="19"/>
        <end position="179"/>
    </location>
</feature>
<evidence type="ECO:0000256" key="3">
    <source>
        <dbReference type="HAMAP-Rule" id="MF_02071"/>
    </source>
</evidence>
<dbReference type="PANTHER" id="PTHR34183">
    <property type="entry name" value="ENDOLYTIC PEPTIDOGLYCAN TRANSGLYCOSYLASE RLPA"/>
    <property type="match status" value="1"/>
</dbReference>
<dbReference type="InterPro" id="IPR012997">
    <property type="entry name" value="RplA"/>
</dbReference>
<evidence type="ECO:0000259" key="5">
    <source>
        <dbReference type="Pfam" id="PF03330"/>
    </source>
</evidence>
<dbReference type="PANTHER" id="PTHR34183:SF1">
    <property type="entry name" value="ENDOLYTIC PEPTIDOGLYCAN TRANSGLYCOSYLASE RLPA"/>
    <property type="match status" value="1"/>
</dbReference>